<organism evidence="1 2">
    <name type="scientific">Phrynosoma platyrhinos</name>
    <name type="common">Desert horned lizard</name>
    <dbReference type="NCBI Taxonomy" id="52577"/>
    <lineage>
        <taxon>Eukaryota</taxon>
        <taxon>Metazoa</taxon>
        <taxon>Chordata</taxon>
        <taxon>Craniata</taxon>
        <taxon>Vertebrata</taxon>
        <taxon>Euteleostomi</taxon>
        <taxon>Lepidosauria</taxon>
        <taxon>Squamata</taxon>
        <taxon>Bifurcata</taxon>
        <taxon>Unidentata</taxon>
        <taxon>Episquamata</taxon>
        <taxon>Toxicofera</taxon>
        <taxon>Iguania</taxon>
        <taxon>Phrynosomatidae</taxon>
        <taxon>Phrynosomatinae</taxon>
        <taxon>Phrynosoma</taxon>
    </lineage>
</organism>
<feature type="non-terminal residue" evidence="1">
    <location>
        <position position="1"/>
    </location>
</feature>
<accession>A0ABQ7T2M0</accession>
<reference evidence="1 2" key="1">
    <citation type="journal article" date="2022" name="Gigascience">
        <title>A chromosome-level genome assembly and annotation of the desert horned lizard, Phrynosoma platyrhinos, provides insight into chromosomal rearrangements among reptiles.</title>
        <authorList>
            <person name="Koochekian N."/>
            <person name="Ascanio A."/>
            <person name="Farleigh K."/>
            <person name="Card D.C."/>
            <person name="Schield D.R."/>
            <person name="Castoe T.A."/>
            <person name="Jezkova T."/>
        </authorList>
    </citation>
    <scope>NUCLEOTIDE SEQUENCE [LARGE SCALE GENOMIC DNA]</scope>
    <source>
        <strain evidence="1">NK-2021</strain>
    </source>
</reference>
<sequence length="101" mass="10869">VVELFLSTDFSFFFLAHDTEFKLHVMDDTALSLGAIDVSYSTSSSECTVSRCKHSSEEWKGMASAPQLGIMSRKEQEIVVVVAAAEIPAPCLNSLPTPTGG</sequence>
<evidence type="ECO:0000313" key="1">
    <source>
        <dbReference type="EMBL" id="KAH0623750.1"/>
    </source>
</evidence>
<proteinExistence type="predicted"/>
<comment type="caution">
    <text evidence="1">The sequence shown here is derived from an EMBL/GenBank/DDBJ whole genome shotgun (WGS) entry which is preliminary data.</text>
</comment>
<protein>
    <submittedName>
        <fullName evidence="1">Uncharacterized protein</fullName>
    </submittedName>
</protein>
<dbReference type="EMBL" id="JAIPUX010001880">
    <property type="protein sequence ID" value="KAH0623750.1"/>
    <property type="molecule type" value="Genomic_DNA"/>
</dbReference>
<dbReference type="Proteomes" id="UP000826234">
    <property type="component" value="Unassembled WGS sequence"/>
</dbReference>
<name>A0ABQ7T2M0_PHRPL</name>
<keyword evidence="2" id="KW-1185">Reference proteome</keyword>
<evidence type="ECO:0000313" key="2">
    <source>
        <dbReference type="Proteomes" id="UP000826234"/>
    </source>
</evidence>
<gene>
    <name evidence="1" type="ORF">JD844_006847</name>
</gene>